<dbReference type="Proteomes" id="UP000220635">
    <property type="component" value="Unassembled WGS sequence"/>
</dbReference>
<dbReference type="AlphaFoldDB" id="A0A2A8PVH0"/>
<proteinExistence type="predicted"/>
<dbReference type="CDD" id="cd00093">
    <property type="entry name" value="HTH_XRE"/>
    <property type="match status" value="1"/>
</dbReference>
<organism evidence="2 3">
    <name type="scientific">Bacillus cereus</name>
    <dbReference type="NCBI Taxonomy" id="1396"/>
    <lineage>
        <taxon>Bacteria</taxon>
        <taxon>Bacillati</taxon>
        <taxon>Bacillota</taxon>
        <taxon>Bacilli</taxon>
        <taxon>Bacillales</taxon>
        <taxon>Bacillaceae</taxon>
        <taxon>Bacillus</taxon>
        <taxon>Bacillus cereus group</taxon>
    </lineage>
</organism>
<dbReference type="Pfam" id="PF01381">
    <property type="entry name" value="HTH_3"/>
    <property type="match status" value="1"/>
</dbReference>
<dbReference type="Gene3D" id="1.10.260.40">
    <property type="entry name" value="lambda repressor-like DNA-binding domains"/>
    <property type="match status" value="1"/>
</dbReference>
<protein>
    <submittedName>
        <fullName evidence="2">Transcriptional regulator</fullName>
    </submittedName>
</protein>
<comment type="caution">
    <text evidence="2">The sequence shown here is derived from an EMBL/GenBank/DDBJ whole genome shotgun (WGS) entry which is preliminary data.</text>
</comment>
<accession>A0A2A8PVH0</accession>
<evidence type="ECO:0000313" key="3">
    <source>
        <dbReference type="Proteomes" id="UP000220635"/>
    </source>
</evidence>
<dbReference type="InterPro" id="IPR010982">
    <property type="entry name" value="Lambda_DNA-bd_dom_sf"/>
</dbReference>
<gene>
    <name evidence="2" type="ORF">CN425_12975</name>
</gene>
<dbReference type="PROSITE" id="PS50943">
    <property type="entry name" value="HTH_CROC1"/>
    <property type="match status" value="1"/>
</dbReference>
<dbReference type="OrthoDB" id="5190137at2"/>
<sequence length="89" mass="10453">MRPQDIKAVRQLTGLSQTQFGRLLDVSLLTVNKWERGHAQPKQENIKKLERLVGYDNLRIIQSKLLYDLPLLEASDNLRRRVEEKREGK</sequence>
<dbReference type="SMART" id="SM00530">
    <property type="entry name" value="HTH_XRE"/>
    <property type="match status" value="1"/>
</dbReference>
<dbReference type="InterPro" id="IPR001387">
    <property type="entry name" value="Cro/C1-type_HTH"/>
</dbReference>
<feature type="domain" description="HTH cro/C1-type" evidence="1">
    <location>
        <begin position="6"/>
        <end position="52"/>
    </location>
</feature>
<reference evidence="2 3" key="1">
    <citation type="submission" date="2017-09" db="EMBL/GenBank/DDBJ databases">
        <title>Large-scale bioinformatics analysis of Bacillus genomes uncovers conserved roles of natural products in bacterial physiology.</title>
        <authorList>
            <consortium name="Agbiome Team Llc"/>
            <person name="Bleich R.M."/>
            <person name="Grubbs K.J."/>
            <person name="Santa Maria K.C."/>
            <person name="Allen S.E."/>
            <person name="Farag S."/>
            <person name="Shank E.A."/>
            <person name="Bowers A."/>
        </authorList>
    </citation>
    <scope>NUCLEOTIDE SEQUENCE [LARGE SCALE GENOMIC DNA]</scope>
    <source>
        <strain evidence="2 3">AFS010695</strain>
    </source>
</reference>
<dbReference type="GO" id="GO:0003677">
    <property type="term" value="F:DNA binding"/>
    <property type="evidence" value="ECO:0007669"/>
    <property type="project" value="InterPro"/>
</dbReference>
<name>A0A2A8PVH0_BACCE</name>
<dbReference type="EMBL" id="NTWE01000023">
    <property type="protein sequence ID" value="PEW01520.1"/>
    <property type="molecule type" value="Genomic_DNA"/>
</dbReference>
<dbReference type="RefSeq" id="WP_098380756.1">
    <property type="nucleotide sequence ID" value="NZ_NTWE01000023.1"/>
</dbReference>
<evidence type="ECO:0000259" key="1">
    <source>
        <dbReference type="PROSITE" id="PS50943"/>
    </source>
</evidence>
<dbReference type="SUPFAM" id="SSF47413">
    <property type="entry name" value="lambda repressor-like DNA-binding domains"/>
    <property type="match status" value="1"/>
</dbReference>
<evidence type="ECO:0000313" key="2">
    <source>
        <dbReference type="EMBL" id="PEW01520.1"/>
    </source>
</evidence>